<gene>
    <name evidence="3" type="ORF">D7V94_05680</name>
</gene>
<keyword evidence="4" id="KW-1185">Reference proteome</keyword>
<feature type="transmembrane region" description="Helical" evidence="2">
    <location>
        <begin position="12"/>
        <end position="35"/>
    </location>
</feature>
<keyword evidence="2" id="KW-1133">Transmembrane helix</keyword>
<dbReference type="OrthoDB" id="2087351at2"/>
<proteinExistence type="predicted"/>
<evidence type="ECO:0000256" key="1">
    <source>
        <dbReference type="SAM" id="MobiDB-lite"/>
    </source>
</evidence>
<name>A0A3A9AND6_9FIRM</name>
<dbReference type="RefSeq" id="WP_120467664.1">
    <property type="nucleotide sequence ID" value="NZ_RAYQ01000004.1"/>
</dbReference>
<feature type="region of interest" description="Disordered" evidence="1">
    <location>
        <begin position="94"/>
        <end position="163"/>
    </location>
</feature>
<feature type="compositionally biased region" description="Polar residues" evidence="1">
    <location>
        <begin position="140"/>
        <end position="149"/>
    </location>
</feature>
<keyword evidence="2" id="KW-0812">Transmembrane</keyword>
<dbReference type="Proteomes" id="UP000280696">
    <property type="component" value="Unassembled WGS sequence"/>
</dbReference>
<feature type="compositionally biased region" description="Basic and acidic residues" evidence="1">
    <location>
        <begin position="94"/>
        <end position="138"/>
    </location>
</feature>
<accession>A0A3A9AND6</accession>
<dbReference type="Pfam" id="PF11167">
    <property type="entry name" value="DUF2953"/>
    <property type="match status" value="1"/>
</dbReference>
<comment type="caution">
    <text evidence="3">The sequence shown here is derived from an EMBL/GenBank/DDBJ whole genome shotgun (WGS) entry which is preliminary data.</text>
</comment>
<dbReference type="InterPro" id="IPR021338">
    <property type="entry name" value="DUF2953"/>
</dbReference>
<evidence type="ECO:0000256" key="2">
    <source>
        <dbReference type="SAM" id="Phobius"/>
    </source>
</evidence>
<evidence type="ECO:0000313" key="4">
    <source>
        <dbReference type="Proteomes" id="UP000280696"/>
    </source>
</evidence>
<sequence>MAAVLLTILKILGITLLVLFGIILTVVLLLLFVPIRYKIRAHRKTEDERPVAADIKVTYLAHIVNAAFSYPEAAYLRVRVFCFTIYRSDTKKVSKDSSDEEKMSTHSGKEADDNKENAEKDRQEKKGDRAESSIKEVNSELVQDQTEVKQTGPDKESAEAEDYSQEDGNFLNKIIGFFRKIWSVLKNIRYTISRICDKIKDIVNNIRYYVEILKSDRFDRGWKVCKSQLGLLFKMLRPRKFTGELLIGTGDPASTGQVMAAYGILYPLLGNHIEVTPDFERQIVEGSLFMKGRITIFGLIKCAWIIYFNKDIRELIKLFKREAV</sequence>
<dbReference type="EMBL" id="RAYQ01000004">
    <property type="protein sequence ID" value="RKI92809.1"/>
    <property type="molecule type" value="Genomic_DNA"/>
</dbReference>
<reference evidence="3 4" key="1">
    <citation type="submission" date="2018-09" db="EMBL/GenBank/DDBJ databases">
        <title>Murine metabolic-syndrome-specific gut microbial biobank.</title>
        <authorList>
            <person name="Liu C."/>
        </authorList>
    </citation>
    <scope>NUCLEOTIDE SEQUENCE [LARGE SCALE GENOMIC DNA]</scope>
    <source>
        <strain evidence="3 4">0.1xD8-82</strain>
    </source>
</reference>
<dbReference type="AlphaFoldDB" id="A0A3A9AND6"/>
<organism evidence="3 4">
    <name type="scientific">Parablautia intestinalis</name>
    <dbReference type="NCBI Taxonomy" id="2320100"/>
    <lineage>
        <taxon>Bacteria</taxon>
        <taxon>Bacillati</taxon>
        <taxon>Bacillota</taxon>
        <taxon>Clostridia</taxon>
        <taxon>Lachnospirales</taxon>
        <taxon>Lachnospiraceae</taxon>
        <taxon>Parablautia</taxon>
    </lineage>
</organism>
<keyword evidence="2" id="KW-0472">Membrane</keyword>
<protein>
    <submittedName>
        <fullName evidence="3">DUF2953 domain-containing protein</fullName>
    </submittedName>
</protein>
<evidence type="ECO:0000313" key="3">
    <source>
        <dbReference type="EMBL" id="RKI92809.1"/>
    </source>
</evidence>